<evidence type="ECO:0000313" key="1">
    <source>
        <dbReference type="EMBL" id="KZT38495.1"/>
    </source>
</evidence>
<accession>A0A166DG67</accession>
<dbReference type="EMBL" id="KV428062">
    <property type="protein sequence ID" value="KZT38495.1"/>
    <property type="molecule type" value="Genomic_DNA"/>
</dbReference>
<dbReference type="Proteomes" id="UP000076798">
    <property type="component" value="Unassembled WGS sequence"/>
</dbReference>
<dbReference type="InterPro" id="IPR032675">
    <property type="entry name" value="LRR_dom_sf"/>
</dbReference>
<sequence length="430" mass="48335">MVQASISELLHFLSPEGEALRIFPSLKGLMLDEPFPMRYPIILPLLHDGLKALSLRLSHSDYCKLVVQIFHKTPNLERIELWDGYGFDIAVVNPTAPPIAHAIRPLSSLRSVYISPILLTLELMDVLSSRPCLNELSTCSYRFHIRHRNVHAHGSVLRPIPKFPQLTDLYIDSIFLMGFGQGLFQASNLRALIVTFMDGTLDLAGTATELISVSFPQLKNLAIEFPEPRISAGPMPATLTIDAINPLLRLEFLEVLIIEHPRPPRIDDHALERVAIRLPHLRCFQLCARAFKSADYELPTLRCLLPFAQHCRELITFGISLNASIVLPPIDCANVAFSHSLKTVILYSSRIGNETFRVVNFLSSILPPQALLRHLVSPREMFIEGQSRTGQRWGSVDHFSEESSVEEVRQWSTVAAALVLLKHGSFENYC</sequence>
<protein>
    <recommendedName>
        <fullName evidence="3">F-box domain-containing protein</fullName>
    </recommendedName>
</protein>
<reference evidence="1 2" key="1">
    <citation type="journal article" date="2016" name="Mol. Biol. Evol.">
        <title>Comparative Genomics of Early-Diverging Mushroom-Forming Fungi Provides Insights into the Origins of Lignocellulose Decay Capabilities.</title>
        <authorList>
            <person name="Nagy L.G."/>
            <person name="Riley R."/>
            <person name="Tritt A."/>
            <person name="Adam C."/>
            <person name="Daum C."/>
            <person name="Floudas D."/>
            <person name="Sun H."/>
            <person name="Yadav J.S."/>
            <person name="Pangilinan J."/>
            <person name="Larsson K.H."/>
            <person name="Matsuura K."/>
            <person name="Barry K."/>
            <person name="Labutti K."/>
            <person name="Kuo R."/>
            <person name="Ohm R.A."/>
            <person name="Bhattacharya S.S."/>
            <person name="Shirouzu T."/>
            <person name="Yoshinaga Y."/>
            <person name="Martin F.M."/>
            <person name="Grigoriev I.V."/>
            <person name="Hibbett D.S."/>
        </authorList>
    </citation>
    <scope>NUCLEOTIDE SEQUENCE [LARGE SCALE GENOMIC DNA]</scope>
    <source>
        <strain evidence="1 2">HHB10207 ss-3</strain>
    </source>
</reference>
<name>A0A166DG67_9AGAM</name>
<evidence type="ECO:0000313" key="2">
    <source>
        <dbReference type="Proteomes" id="UP000076798"/>
    </source>
</evidence>
<keyword evidence="2" id="KW-1185">Reference proteome</keyword>
<evidence type="ECO:0008006" key="3">
    <source>
        <dbReference type="Google" id="ProtNLM"/>
    </source>
</evidence>
<dbReference type="Gene3D" id="3.80.10.10">
    <property type="entry name" value="Ribonuclease Inhibitor"/>
    <property type="match status" value="1"/>
</dbReference>
<dbReference type="SUPFAM" id="SSF52047">
    <property type="entry name" value="RNI-like"/>
    <property type="match status" value="1"/>
</dbReference>
<gene>
    <name evidence="1" type="ORF">SISSUDRAFT_734280</name>
</gene>
<organism evidence="1 2">
    <name type="scientific">Sistotremastrum suecicum HHB10207 ss-3</name>
    <dbReference type="NCBI Taxonomy" id="1314776"/>
    <lineage>
        <taxon>Eukaryota</taxon>
        <taxon>Fungi</taxon>
        <taxon>Dikarya</taxon>
        <taxon>Basidiomycota</taxon>
        <taxon>Agaricomycotina</taxon>
        <taxon>Agaricomycetes</taxon>
        <taxon>Sistotremastrales</taxon>
        <taxon>Sistotremastraceae</taxon>
        <taxon>Sistotremastrum</taxon>
    </lineage>
</organism>
<dbReference type="AlphaFoldDB" id="A0A166DG67"/>
<dbReference type="OrthoDB" id="2447803at2759"/>
<proteinExistence type="predicted"/>